<dbReference type="Gene3D" id="3.40.50.150">
    <property type="entry name" value="Vaccinia Virus protein VP39"/>
    <property type="match status" value="1"/>
</dbReference>
<evidence type="ECO:0000313" key="1">
    <source>
        <dbReference type="EMBL" id="KRT16537.1"/>
    </source>
</evidence>
<dbReference type="Proteomes" id="UP000051950">
    <property type="component" value="Unassembled WGS sequence"/>
</dbReference>
<accession>A0A0T5VSC8</accession>
<gene>
    <name evidence="1" type="ORF">ASU31_10270</name>
</gene>
<name>A0A0T5VSC8_9SPHI</name>
<sequence length="208" mass="23346">MVENPWCKIPLEDYELHMQHDIVGQAQLLNNLTRKYLVKHHPEHILFLGISGGNGLANINTDKVKSIVGIDINQAYIAETEKRFGNKLKQLRLLNLDINTAEESLTKANLVWGALILEYVDIDRCFKFISNNTAADAKLIFTIQSNNGIESISQTGIESLNAIEGLFKVVDADDLISQAANNGFRLNDREENILPNGKSFITIEFVKH</sequence>
<evidence type="ECO:0000313" key="2">
    <source>
        <dbReference type="Proteomes" id="UP000051950"/>
    </source>
</evidence>
<keyword evidence="2" id="KW-1185">Reference proteome</keyword>
<dbReference type="OrthoDB" id="9786043at2"/>
<organism evidence="1 2">
    <name type="scientific">Pedobacter ginsenosidimutans</name>
    <dbReference type="NCBI Taxonomy" id="687842"/>
    <lineage>
        <taxon>Bacteria</taxon>
        <taxon>Pseudomonadati</taxon>
        <taxon>Bacteroidota</taxon>
        <taxon>Sphingobacteriia</taxon>
        <taxon>Sphingobacteriales</taxon>
        <taxon>Sphingobacteriaceae</taxon>
        <taxon>Pedobacter</taxon>
    </lineage>
</organism>
<evidence type="ECO:0008006" key="3">
    <source>
        <dbReference type="Google" id="ProtNLM"/>
    </source>
</evidence>
<dbReference type="AlphaFoldDB" id="A0A0T5VSC8"/>
<dbReference type="RefSeq" id="WP_057932218.1">
    <property type="nucleotide sequence ID" value="NZ_LMZQ01000005.1"/>
</dbReference>
<dbReference type="STRING" id="687842.ASU31_10270"/>
<reference evidence="1 2" key="1">
    <citation type="submission" date="2015-11" db="EMBL/GenBank/DDBJ databases">
        <title>Sequence of Pedobacter ginsenosidimutans.</title>
        <authorList>
            <person name="Carson E."/>
            <person name="Keyser V."/>
            <person name="Newman J."/>
            <person name="Miller J."/>
        </authorList>
    </citation>
    <scope>NUCLEOTIDE SEQUENCE [LARGE SCALE GENOMIC DNA]</scope>
    <source>
        <strain evidence="1 2">KACC 14530</strain>
    </source>
</reference>
<dbReference type="InterPro" id="IPR029063">
    <property type="entry name" value="SAM-dependent_MTases_sf"/>
</dbReference>
<dbReference type="EMBL" id="LMZQ01000005">
    <property type="protein sequence ID" value="KRT16537.1"/>
    <property type="molecule type" value="Genomic_DNA"/>
</dbReference>
<proteinExistence type="predicted"/>
<dbReference type="SUPFAM" id="SSF53335">
    <property type="entry name" value="S-adenosyl-L-methionine-dependent methyltransferases"/>
    <property type="match status" value="1"/>
</dbReference>
<protein>
    <recommendedName>
        <fullName evidence="3">Methyltransferase domain-containing protein</fullName>
    </recommendedName>
</protein>
<comment type="caution">
    <text evidence="1">The sequence shown here is derived from an EMBL/GenBank/DDBJ whole genome shotgun (WGS) entry which is preliminary data.</text>
</comment>